<gene>
    <name evidence="2" type="ORF">DDIC_02535</name>
</gene>
<keyword evidence="1" id="KW-0812">Transmembrane</keyword>
<reference evidence="2 3" key="1">
    <citation type="submission" date="2019-02" db="EMBL/GenBank/DDBJ databases">
        <title>Complete Genome Sequence of Desulfovibrio desulfuricans IC1, a Sulfonate Utilizing Anaerobe.</title>
        <authorList>
            <person name="Day L.A."/>
            <person name="De Leon K.B."/>
            <person name="Wall J.D."/>
        </authorList>
    </citation>
    <scope>NUCLEOTIDE SEQUENCE [LARGE SCALE GENOMIC DNA]</scope>
    <source>
        <strain evidence="2 3">IC1</strain>
    </source>
</reference>
<dbReference type="RefSeq" id="WP_136398997.1">
    <property type="nucleotide sequence ID" value="NZ_CP036295.1"/>
</dbReference>
<feature type="transmembrane region" description="Helical" evidence="1">
    <location>
        <begin position="72"/>
        <end position="91"/>
    </location>
</feature>
<sequence>MRKNTVFIFLLAIFLLFYSLSTHTPMFADDYSFFLGSHDDLLQTIWEKYFTWGGRLLGHAWMISVQHISPQLFGIISAAAVCLLLAGVHLLTYGQAWKSNFSLWRWVFPFAIFWFCLPEAWEILLWRTGSLYLLAVTCTCFFLVPYRYYMDSGKWLPGWLALPFVLLAFCIPFWVEVVILPALFLGAFMLYRRRGQTRPPAWAVAALIALAVGAAFSIGAPGNFARASASNSFQLGTFISNAVILIYKYLYTISVPALFSALVAALLYEKSRKTQCFPFAVVLAFFAASALSVVIIFGGGSASYRALSMAFVMALVAANMAFDAALRKWSWLWILPALCIPLLAVSALQTRTDYVQLLEAQAARDADVKAAQQRGEHIVFLTEYPAVRHKNFFFLDTLRGNPVPWPSQFSRWYGLENAYLLMDATPGTLTDTASQRWTGSLPVMQGISLQGVYVTPRDKGNVVAAVFQDDKKAIDEIFFFTVAQDSSMIPKAATHLLPQKQLPALLTSPFEKISSELFDRTRIAIGPNTTMPQGNKTTMYYAKLHPRGGTEGNIALIIRIKAAGETAYVQCF</sequence>
<protein>
    <submittedName>
        <fullName evidence="2">Uncharacterized protein</fullName>
    </submittedName>
</protein>
<organism evidence="2 3">
    <name type="scientific">Desulfovibrio desulfuricans</name>
    <dbReference type="NCBI Taxonomy" id="876"/>
    <lineage>
        <taxon>Bacteria</taxon>
        <taxon>Pseudomonadati</taxon>
        <taxon>Thermodesulfobacteriota</taxon>
        <taxon>Desulfovibrionia</taxon>
        <taxon>Desulfovibrionales</taxon>
        <taxon>Desulfovibrionaceae</taxon>
        <taxon>Desulfovibrio</taxon>
    </lineage>
</organism>
<feature type="transmembrane region" description="Helical" evidence="1">
    <location>
        <begin position="329"/>
        <end position="348"/>
    </location>
</feature>
<dbReference type="AlphaFoldDB" id="A0A4P7UFM5"/>
<feature type="transmembrane region" description="Helical" evidence="1">
    <location>
        <begin position="131"/>
        <end position="149"/>
    </location>
</feature>
<name>A0A4P7UFM5_DESDE</name>
<feature type="transmembrane region" description="Helical" evidence="1">
    <location>
        <begin position="244"/>
        <end position="267"/>
    </location>
</feature>
<feature type="transmembrane region" description="Helical" evidence="1">
    <location>
        <begin position="103"/>
        <end position="124"/>
    </location>
</feature>
<feature type="transmembrane region" description="Helical" evidence="1">
    <location>
        <begin position="202"/>
        <end position="224"/>
    </location>
</feature>
<feature type="transmembrane region" description="Helical" evidence="1">
    <location>
        <begin position="45"/>
        <end position="65"/>
    </location>
</feature>
<feature type="transmembrane region" description="Helical" evidence="1">
    <location>
        <begin position="279"/>
        <end position="298"/>
    </location>
</feature>
<evidence type="ECO:0000313" key="3">
    <source>
        <dbReference type="Proteomes" id="UP000297065"/>
    </source>
</evidence>
<dbReference type="Proteomes" id="UP000297065">
    <property type="component" value="Chromosome"/>
</dbReference>
<proteinExistence type="predicted"/>
<dbReference type="Pfam" id="PF19528">
    <property type="entry name" value="DUF6056"/>
    <property type="match status" value="1"/>
</dbReference>
<feature type="transmembrane region" description="Helical" evidence="1">
    <location>
        <begin position="161"/>
        <end position="190"/>
    </location>
</feature>
<keyword evidence="1" id="KW-1133">Transmembrane helix</keyword>
<dbReference type="InterPro" id="IPR045691">
    <property type="entry name" value="DUF6056"/>
</dbReference>
<keyword evidence="1" id="KW-0472">Membrane</keyword>
<evidence type="ECO:0000256" key="1">
    <source>
        <dbReference type="SAM" id="Phobius"/>
    </source>
</evidence>
<dbReference type="EMBL" id="CP036295">
    <property type="protein sequence ID" value="QCC84773.1"/>
    <property type="molecule type" value="Genomic_DNA"/>
</dbReference>
<evidence type="ECO:0000313" key="2">
    <source>
        <dbReference type="EMBL" id="QCC84773.1"/>
    </source>
</evidence>
<accession>A0A4P7UFM5</accession>
<feature type="transmembrane region" description="Helical" evidence="1">
    <location>
        <begin position="304"/>
        <end position="322"/>
    </location>
</feature>
<dbReference type="OrthoDB" id="1661582at2"/>